<keyword evidence="3" id="KW-0698">rRNA processing</keyword>
<dbReference type="Gene3D" id="2.130.10.10">
    <property type="entry name" value="YVTN repeat-like/Quinoprotein amine dehydrogenase"/>
    <property type="match status" value="2"/>
</dbReference>
<dbReference type="PANTHER" id="PTHR19924:SF26">
    <property type="entry name" value="U3 SMALL NUCLEOLAR RNA-ASSOCIATED PROTEIN 15 HOMOLOG"/>
    <property type="match status" value="1"/>
</dbReference>
<dbReference type="InterPro" id="IPR036322">
    <property type="entry name" value="WD40_repeat_dom_sf"/>
</dbReference>
<dbReference type="PROSITE" id="PS50294">
    <property type="entry name" value="WD_REPEATS_REGION"/>
    <property type="match status" value="3"/>
</dbReference>
<evidence type="ECO:0000256" key="7">
    <source>
        <dbReference type="ARBA" id="ARBA00045437"/>
    </source>
</evidence>
<keyword evidence="5" id="KW-0677">Repeat</keyword>
<dbReference type="PANTHER" id="PTHR19924">
    <property type="entry name" value="UTP15 U3 SMALL NUCLEOLAR RNA-ASSOCIATED PROTEIN 15 FAMILY MEMBER"/>
    <property type="match status" value="1"/>
</dbReference>
<feature type="domain" description="U3 small nucleolar RNA-associated protein 15 C-terminal" evidence="9">
    <location>
        <begin position="352"/>
        <end position="493"/>
    </location>
</feature>
<dbReference type="Pfam" id="PF00400">
    <property type="entry name" value="WD40"/>
    <property type="match status" value="3"/>
</dbReference>
<dbReference type="PROSITE" id="PS50082">
    <property type="entry name" value="WD_REPEATS_2"/>
    <property type="match status" value="3"/>
</dbReference>
<dbReference type="SUPFAM" id="SSF50978">
    <property type="entry name" value="WD40 repeat-like"/>
    <property type="match status" value="1"/>
</dbReference>
<feature type="repeat" description="WD" evidence="8">
    <location>
        <begin position="160"/>
        <end position="202"/>
    </location>
</feature>
<reference evidence="10 11" key="1">
    <citation type="submission" date="2018-04" db="EMBL/GenBank/DDBJ databases">
        <authorList>
            <person name="Zhang X."/>
            <person name="Yuan J."/>
            <person name="Li F."/>
            <person name="Xiang J."/>
        </authorList>
    </citation>
    <scope>NUCLEOTIDE SEQUENCE [LARGE SCALE GENOMIC DNA]</scope>
    <source>
        <tissue evidence="10">Muscle</tissue>
    </source>
</reference>
<reference evidence="10 11" key="2">
    <citation type="submission" date="2019-01" db="EMBL/GenBank/DDBJ databases">
        <title>The decoding of complex shrimp genome reveals the adaptation for benthos swimmer, frequently molting mechanism and breeding impact on genome.</title>
        <authorList>
            <person name="Sun Y."/>
            <person name="Gao Y."/>
            <person name="Yu Y."/>
        </authorList>
    </citation>
    <scope>NUCLEOTIDE SEQUENCE [LARGE SCALE GENOMIC DNA]</scope>
    <source>
        <tissue evidence="10">Muscle</tissue>
    </source>
</reference>
<accession>A0A423TSX5</accession>
<feature type="repeat" description="WD" evidence="8">
    <location>
        <begin position="118"/>
        <end position="159"/>
    </location>
</feature>
<proteinExistence type="predicted"/>
<dbReference type="InterPro" id="IPR020472">
    <property type="entry name" value="WD40_PAC1"/>
</dbReference>
<dbReference type="CDD" id="cd00200">
    <property type="entry name" value="WD40"/>
    <property type="match status" value="1"/>
</dbReference>
<evidence type="ECO:0000259" key="9">
    <source>
        <dbReference type="Pfam" id="PF09384"/>
    </source>
</evidence>
<dbReference type="OrthoDB" id="431715at2759"/>
<gene>
    <name evidence="10" type="ORF">C7M84_001720</name>
</gene>
<dbReference type="STRING" id="6689.A0A423TSX5"/>
<dbReference type="GO" id="GO:0045943">
    <property type="term" value="P:positive regulation of transcription by RNA polymerase I"/>
    <property type="evidence" value="ECO:0007669"/>
    <property type="project" value="TreeGrafter"/>
</dbReference>
<dbReference type="SMART" id="SM00320">
    <property type="entry name" value="WD40"/>
    <property type="match status" value="6"/>
</dbReference>
<name>A0A423TSX5_PENVA</name>
<comment type="subcellular location">
    <subcellularLocation>
        <location evidence="1">Nucleus</location>
        <location evidence="1">Nucleolus</location>
    </subcellularLocation>
</comment>
<dbReference type="InterPro" id="IPR015943">
    <property type="entry name" value="WD40/YVTN_repeat-like_dom_sf"/>
</dbReference>
<evidence type="ECO:0000256" key="6">
    <source>
        <dbReference type="ARBA" id="ARBA00023242"/>
    </source>
</evidence>
<comment type="function">
    <text evidence="7">Ribosome biogenesis factor. Involved in nucleolar processing of pre-18S ribosomal RNA. Required for optimal pre-ribosomal RNA transcription by RNA polymerase I. Part of the small subunit (SSU) processome, first precursor of the small eukaryotic ribosomal subunit. During the assembly of the SSU processome in the nucleolus, many ribosome biogenesis factors, an RNA chaperone and ribosomal proteins associate with the nascent pre-rRNA and work in concert to generate RNA folding, modifications, rearrangements and cleavage as well as targeted degradation of pre-ribosomal RNA by the RNA exosome.</text>
</comment>
<dbReference type="PRINTS" id="PR00320">
    <property type="entry name" value="GPROTEINBRPT"/>
</dbReference>
<dbReference type="Proteomes" id="UP000283509">
    <property type="component" value="Unassembled WGS sequence"/>
</dbReference>
<dbReference type="GO" id="GO:0006364">
    <property type="term" value="P:rRNA processing"/>
    <property type="evidence" value="ECO:0007669"/>
    <property type="project" value="UniProtKB-KW"/>
</dbReference>
<evidence type="ECO:0000256" key="5">
    <source>
        <dbReference type="ARBA" id="ARBA00022737"/>
    </source>
</evidence>
<evidence type="ECO:0000256" key="2">
    <source>
        <dbReference type="ARBA" id="ARBA00018260"/>
    </source>
</evidence>
<dbReference type="InterPro" id="IPR001680">
    <property type="entry name" value="WD40_rpt"/>
</dbReference>
<sequence length="543" mass="60717">MATFKKTHTRAFNKTGIKATPDLGYWKKLEFPVTVKEFTSIDYVDVSPTEPYYIAVTSGPKVDVYHQQTTQVWRTISRFQRNAYGARFRQDGQLLVAGTEEGQVKLFNQRQKQLLRVFKGHSSATHRVSFVEGTPHIVSFSDDQTAALWDIGDESQICTLKGHTDFIRAGITSPASENIILSGSYDHTVRLWDTRTGSSVLTVDHGAPVESILCYPSGGVFISAGGSEVRVWDTISGRLLSKLSQHHKTVTCLAFASDNNRLMSGSLDCHIKIYDVNTYSVVHTLDFPAPILSMAVAPEDSMLAVGMISGGSGLVSFQHRREQQEVEKDSNRAKKKAADIRNMITEDYRVVPDEHIIKHEEKEHLAKHDVFLRKFKYSQALDSVLTSYVTGKTPNVTVGVLRELIRRDGLKTAIAGREVKQLTPLLNFVIRFVRNPLYKQLLIDVSNVIIDLYSDSLYENPTLVRQFRRLQDEIDAELRISREYIGLMGAIEMFLSASEPERAPSTINPQHLASTSMYENESSASLLRSSAKKSAAAVVVDVV</sequence>
<dbReference type="PROSITE" id="PS00678">
    <property type="entry name" value="WD_REPEATS_1"/>
    <property type="match status" value="1"/>
</dbReference>
<dbReference type="Pfam" id="PF09384">
    <property type="entry name" value="UTP15_C"/>
    <property type="match status" value="1"/>
</dbReference>
<comment type="caution">
    <text evidence="10">The sequence shown here is derived from an EMBL/GenBank/DDBJ whole genome shotgun (WGS) entry which is preliminary data.</text>
</comment>
<dbReference type="EMBL" id="QCYY01001225">
    <property type="protein sequence ID" value="ROT79558.1"/>
    <property type="molecule type" value="Genomic_DNA"/>
</dbReference>
<dbReference type="InterPro" id="IPR018983">
    <property type="entry name" value="U3_snoRNA-assocProt_15_C"/>
</dbReference>
<organism evidence="10 11">
    <name type="scientific">Penaeus vannamei</name>
    <name type="common">Whiteleg shrimp</name>
    <name type="synonym">Litopenaeus vannamei</name>
    <dbReference type="NCBI Taxonomy" id="6689"/>
    <lineage>
        <taxon>Eukaryota</taxon>
        <taxon>Metazoa</taxon>
        <taxon>Ecdysozoa</taxon>
        <taxon>Arthropoda</taxon>
        <taxon>Crustacea</taxon>
        <taxon>Multicrustacea</taxon>
        <taxon>Malacostraca</taxon>
        <taxon>Eumalacostraca</taxon>
        <taxon>Eucarida</taxon>
        <taxon>Decapoda</taxon>
        <taxon>Dendrobranchiata</taxon>
        <taxon>Penaeoidea</taxon>
        <taxon>Penaeidae</taxon>
        <taxon>Penaeus</taxon>
    </lineage>
</organism>
<evidence type="ECO:0000256" key="3">
    <source>
        <dbReference type="ARBA" id="ARBA00022552"/>
    </source>
</evidence>
<evidence type="ECO:0000256" key="4">
    <source>
        <dbReference type="ARBA" id="ARBA00022574"/>
    </source>
</evidence>
<protein>
    <recommendedName>
        <fullName evidence="2">U3 small nucleolar RNA-associated protein 15 homolog</fullName>
    </recommendedName>
</protein>
<dbReference type="GO" id="GO:0005730">
    <property type="term" value="C:nucleolus"/>
    <property type="evidence" value="ECO:0007669"/>
    <property type="project" value="UniProtKB-SubCell"/>
</dbReference>
<evidence type="ECO:0000256" key="8">
    <source>
        <dbReference type="PROSITE-ProRule" id="PRU00221"/>
    </source>
</evidence>
<keyword evidence="11" id="KW-1185">Reference proteome</keyword>
<evidence type="ECO:0000313" key="10">
    <source>
        <dbReference type="EMBL" id="ROT79558.1"/>
    </source>
</evidence>
<dbReference type="InterPro" id="IPR019775">
    <property type="entry name" value="WD40_repeat_CS"/>
</dbReference>
<feature type="repeat" description="WD" evidence="8">
    <location>
        <begin position="243"/>
        <end position="284"/>
    </location>
</feature>
<evidence type="ECO:0000313" key="11">
    <source>
        <dbReference type="Proteomes" id="UP000283509"/>
    </source>
</evidence>
<dbReference type="AlphaFoldDB" id="A0A423TSX5"/>
<evidence type="ECO:0000256" key="1">
    <source>
        <dbReference type="ARBA" id="ARBA00004604"/>
    </source>
</evidence>
<keyword evidence="6" id="KW-0539">Nucleus</keyword>
<keyword evidence="4 8" id="KW-0853">WD repeat</keyword>